<evidence type="ECO:0000256" key="1">
    <source>
        <dbReference type="SAM" id="Phobius"/>
    </source>
</evidence>
<dbReference type="EMBL" id="FZOS01000014">
    <property type="protein sequence ID" value="SNS73469.1"/>
    <property type="molecule type" value="Genomic_DNA"/>
</dbReference>
<keyword evidence="1" id="KW-0812">Transmembrane</keyword>
<feature type="transmembrane region" description="Helical" evidence="1">
    <location>
        <begin position="47"/>
        <end position="72"/>
    </location>
</feature>
<evidence type="ECO:0000313" key="3">
    <source>
        <dbReference type="EMBL" id="SNS73469.1"/>
    </source>
</evidence>
<feature type="signal peptide" evidence="2">
    <location>
        <begin position="1"/>
        <end position="23"/>
    </location>
</feature>
<keyword evidence="1" id="KW-0472">Membrane</keyword>
<reference evidence="4" key="1">
    <citation type="submission" date="2017-06" db="EMBL/GenBank/DDBJ databases">
        <authorList>
            <person name="Varghese N."/>
            <person name="Submissions S."/>
        </authorList>
    </citation>
    <scope>NUCLEOTIDE SEQUENCE [LARGE SCALE GENOMIC DNA]</scope>
    <source>
        <strain evidence="4">LNB2</strain>
    </source>
</reference>
<protein>
    <submittedName>
        <fullName evidence="3">Uncharacterized protein</fullName>
    </submittedName>
</protein>
<name>A0A239GW87_9SPHN</name>
<keyword evidence="1" id="KW-1133">Transmembrane helix</keyword>
<keyword evidence="4" id="KW-1185">Reference proteome</keyword>
<evidence type="ECO:0000256" key="2">
    <source>
        <dbReference type="SAM" id="SignalP"/>
    </source>
</evidence>
<feature type="chain" id="PRO_5012014692" evidence="2">
    <location>
        <begin position="24"/>
        <end position="82"/>
    </location>
</feature>
<dbReference type="Proteomes" id="UP000198281">
    <property type="component" value="Unassembled WGS sequence"/>
</dbReference>
<evidence type="ECO:0000313" key="4">
    <source>
        <dbReference type="Proteomes" id="UP000198281"/>
    </source>
</evidence>
<proteinExistence type="predicted"/>
<dbReference type="AlphaFoldDB" id="A0A239GW87"/>
<keyword evidence="2" id="KW-0732">Signal</keyword>
<gene>
    <name evidence="3" type="ORF">SAMN06295912_11420</name>
</gene>
<sequence length="82" mass="7957">MKKLGFVAASVAALMTVATPALAASSAAKLSLGGNVQRTGATTQDDSKLAGTSLILAGLAAVAVIAGIVVIADDDDDKSVSN</sequence>
<accession>A0A239GW87</accession>
<organism evidence="3 4">
    <name type="scientific">Edaphosphingomonas laterariae</name>
    <dbReference type="NCBI Taxonomy" id="861865"/>
    <lineage>
        <taxon>Bacteria</taxon>
        <taxon>Pseudomonadati</taxon>
        <taxon>Pseudomonadota</taxon>
        <taxon>Alphaproteobacteria</taxon>
        <taxon>Sphingomonadales</taxon>
        <taxon>Rhizorhabdaceae</taxon>
        <taxon>Edaphosphingomonas</taxon>
    </lineage>
</organism>